<dbReference type="GO" id="GO:0005840">
    <property type="term" value="C:ribosome"/>
    <property type="evidence" value="ECO:0007669"/>
    <property type="project" value="UniProtKB-KW"/>
</dbReference>
<keyword evidence="3" id="KW-0687">Ribonucleoprotein</keyword>
<evidence type="ECO:0000313" key="6">
    <source>
        <dbReference type="EMBL" id="KAK9812316.1"/>
    </source>
</evidence>
<evidence type="ECO:0000313" key="7">
    <source>
        <dbReference type="Proteomes" id="UP001465755"/>
    </source>
</evidence>
<feature type="region of interest" description="Disordered" evidence="4">
    <location>
        <begin position="89"/>
        <end position="110"/>
    </location>
</feature>
<dbReference type="SUPFAM" id="SSF50249">
    <property type="entry name" value="Nucleic acid-binding proteins"/>
    <property type="match status" value="2"/>
</dbReference>
<evidence type="ECO:0000259" key="5">
    <source>
        <dbReference type="PROSITE" id="PS50126"/>
    </source>
</evidence>
<dbReference type="EMBL" id="JALJOQ010000007">
    <property type="protein sequence ID" value="KAK9812316.1"/>
    <property type="molecule type" value="Genomic_DNA"/>
</dbReference>
<comment type="caution">
    <text evidence="6">The sequence shown here is derived from an EMBL/GenBank/DDBJ whole genome shotgun (WGS) entry which is preliminary data.</text>
</comment>
<sequence length="427" mass="46596">MNEILAAVFVGCSNKAAQLGTRVALGHVNHAATVAISMKPFPFRCLQSKAHAPTCAFSAPLSRQQSSYSVSARRRAAALGRASRGLRTNAVDTAAQQSVGNDRNVSTSYSNGASDGEDLTYAMNHASPEVLRARFEELLNGTKPDVQEGEKVQGVVLRVTDRGAFVEIGRKSPAYLHSTEMTMQRGVKPHEIVKEDSTREFIVSDVFSNGDVLVSLSELEEQILWGRLLHLQQANVTVHARGVATTNNGLVIEIQGVGGFLPKRFMDQTVEAETLVGKDLEVKILEATEETSRLIVAQKMLLPDMELNFNVGDVIEGKVSSVRPYGAFVSITPQMDALLHVSQVSSDRINDMEKIFAQGDVIKAMVLTFDKERRRVNLSTSSLEKQAGDMLRNPAQVFANADAQAAVWREKRDQARALSVENGSMDV</sequence>
<keyword evidence="7" id="KW-1185">Reference proteome</keyword>
<dbReference type="GO" id="GO:0006412">
    <property type="term" value="P:translation"/>
    <property type="evidence" value="ECO:0007669"/>
    <property type="project" value="TreeGrafter"/>
</dbReference>
<gene>
    <name evidence="6" type="ORF">WJX73_001597</name>
</gene>
<dbReference type="Proteomes" id="UP001465755">
    <property type="component" value="Unassembled WGS sequence"/>
</dbReference>
<dbReference type="GO" id="GO:0003729">
    <property type="term" value="F:mRNA binding"/>
    <property type="evidence" value="ECO:0007669"/>
    <property type="project" value="TreeGrafter"/>
</dbReference>
<evidence type="ECO:0000256" key="3">
    <source>
        <dbReference type="ARBA" id="ARBA00023274"/>
    </source>
</evidence>
<evidence type="ECO:0000256" key="4">
    <source>
        <dbReference type="SAM" id="MobiDB-lite"/>
    </source>
</evidence>
<reference evidence="6 7" key="1">
    <citation type="journal article" date="2024" name="Nat. Commun.">
        <title>Phylogenomics reveals the evolutionary origins of lichenization in chlorophyte algae.</title>
        <authorList>
            <person name="Puginier C."/>
            <person name="Libourel C."/>
            <person name="Otte J."/>
            <person name="Skaloud P."/>
            <person name="Haon M."/>
            <person name="Grisel S."/>
            <person name="Petersen M."/>
            <person name="Berrin J.G."/>
            <person name="Delaux P.M."/>
            <person name="Dal Grande F."/>
            <person name="Keller J."/>
        </authorList>
    </citation>
    <scope>NUCLEOTIDE SEQUENCE [LARGE SCALE GENOMIC DNA]</scope>
    <source>
        <strain evidence="6 7">SAG 2036</strain>
    </source>
</reference>
<feature type="compositionally biased region" description="Polar residues" evidence="4">
    <location>
        <begin position="90"/>
        <end position="110"/>
    </location>
</feature>
<feature type="domain" description="S1 motif" evidence="5">
    <location>
        <begin position="235"/>
        <end position="299"/>
    </location>
</feature>
<accession>A0AAW1PS94</accession>
<proteinExistence type="inferred from homology"/>
<dbReference type="PANTHER" id="PTHR10724:SF7">
    <property type="entry name" value="SMALL RIBOSOMAL SUBUNIT PROTEIN BS1C"/>
    <property type="match status" value="1"/>
</dbReference>
<dbReference type="InterPro" id="IPR012340">
    <property type="entry name" value="NA-bd_OB-fold"/>
</dbReference>
<feature type="domain" description="S1 motif" evidence="5">
    <location>
        <begin position="312"/>
        <end position="381"/>
    </location>
</feature>
<evidence type="ECO:0000256" key="1">
    <source>
        <dbReference type="ARBA" id="ARBA00006767"/>
    </source>
</evidence>
<dbReference type="InterPro" id="IPR003029">
    <property type="entry name" value="S1_domain"/>
</dbReference>
<dbReference type="Gene3D" id="2.40.50.140">
    <property type="entry name" value="Nucleic acid-binding proteins"/>
    <property type="match status" value="2"/>
</dbReference>
<keyword evidence="2" id="KW-0689">Ribosomal protein</keyword>
<dbReference type="PROSITE" id="PS50126">
    <property type="entry name" value="S1"/>
    <property type="match status" value="3"/>
</dbReference>
<organism evidence="6 7">
    <name type="scientific">Symbiochloris irregularis</name>
    <dbReference type="NCBI Taxonomy" id="706552"/>
    <lineage>
        <taxon>Eukaryota</taxon>
        <taxon>Viridiplantae</taxon>
        <taxon>Chlorophyta</taxon>
        <taxon>core chlorophytes</taxon>
        <taxon>Trebouxiophyceae</taxon>
        <taxon>Trebouxiales</taxon>
        <taxon>Trebouxiaceae</taxon>
        <taxon>Symbiochloris</taxon>
    </lineage>
</organism>
<dbReference type="GO" id="GO:1990904">
    <property type="term" value="C:ribonucleoprotein complex"/>
    <property type="evidence" value="ECO:0007669"/>
    <property type="project" value="UniProtKB-KW"/>
</dbReference>
<dbReference type="PANTHER" id="PTHR10724">
    <property type="entry name" value="30S RIBOSOMAL PROTEIN S1"/>
    <property type="match status" value="1"/>
</dbReference>
<dbReference type="GO" id="GO:0003735">
    <property type="term" value="F:structural constituent of ribosome"/>
    <property type="evidence" value="ECO:0007669"/>
    <property type="project" value="TreeGrafter"/>
</dbReference>
<dbReference type="Pfam" id="PF00575">
    <property type="entry name" value="S1"/>
    <property type="match status" value="2"/>
</dbReference>
<evidence type="ECO:0000256" key="2">
    <source>
        <dbReference type="ARBA" id="ARBA00022980"/>
    </source>
</evidence>
<name>A0AAW1PS94_9CHLO</name>
<comment type="similarity">
    <text evidence="1">Belongs to the bacterial ribosomal protein bS1 family.</text>
</comment>
<dbReference type="InterPro" id="IPR050437">
    <property type="entry name" value="Ribos_protein_bS1-like"/>
</dbReference>
<dbReference type="FunFam" id="2.40.50.140:FF:000103">
    <property type="entry name" value="protein RRP5 homolog"/>
    <property type="match status" value="1"/>
</dbReference>
<feature type="domain" description="S1 motif" evidence="5">
    <location>
        <begin position="149"/>
        <end position="217"/>
    </location>
</feature>
<protein>
    <recommendedName>
        <fullName evidence="5">S1 motif domain-containing protein</fullName>
    </recommendedName>
</protein>
<dbReference type="SMART" id="SM00316">
    <property type="entry name" value="S1"/>
    <property type="match status" value="3"/>
</dbReference>
<dbReference type="AlphaFoldDB" id="A0AAW1PS94"/>